<reference evidence="3" key="1">
    <citation type="submission" date="2015-01" db="EMBL/GenBank/DDBJ databases">
        <title>Ommochrome synthesis by a marine sediment metagenomic clone in Escherichia coli is catalyzed by a bacterial hemerythrin.</title>
        <authorList>
            <person name="Strand T.A."/>
            <person name="Panzella L."/>
            <person name="Ertesvaag H."/>
            <person name="D'Errico G."/>
            <person name="D'Ischia M."/>
            <person name="Drabloes F."/>
            <person name="Valla S."/>
        </authorList>
    </citation>
    <scope>NUCLEOTIDE SEQUENCE</scope>
</reference>
<feature type="transmembrane region" description="Helical" evidence="1">
    <location>
        <begin position="284"/>
        <end position="302"/>
    </location>
</feature>
<dbReference type="SUPFAM" id="SSF103481">
    <property type="entry name" value="Multidrug resistance efflux transporter EmrE"/>
    <property type="match status" value="2"/>
</dbReference>
<feature type="transmembrane region" description="Helical" evidence="1">
    <location>
        <begin position="201"/>
        <end position="220"/>
    </location>
</feature>
<feature type="transmembrane region" description="Helical" evidence="1">
    <location>
        <begin position="171"/>
        <end position="189"/>
    </location>
</feature>
<keyword evidence="1" id="KW-1133">Transmembrane helix</keyword>
<sequence>MQPWQPKVIGLLFMAIPGSAQSPQTDNVTTGIVLMIGAVATFTVIDACAKYLLASAVPPMMVVFARYSLSLLYVLGLMWWTGTLTFKSHHPRLQVLRGVLLFASTLLNFIALQYLRLDQTSAIFFSNPLWVCALSPFLLGERIGPRRWAAVVIGFLGVLLIIRPGADSFHWAMLLCVTVAVITSLYQIITRKIGGRDPALVSLLLPSLVGSALAMPMGIANWHVPVWALVGLMLLMGIAGGVGHHMLIKAHTMAPAPTLAPFIYTQIVWMIIVGFVVFGDVPDIYTLLGASIVVSSGLYVYYREQVTKRRTLNSP</sequence>
<feature type="transmembrane region" description="Helical" evidence="1">
    <location>
        <begin position="148"/>
        <end position="165"/>
    </location>
</feature>
<dbReference type="GO" id="GO:0016020">
    <property type="term" value="C:membrane"/>
    <property type="evidence" value="ECO:0007669"/>
    <property type="project" value="InterPro"/>
</dbReference>
<dbReference type="InterPro" id="IPR000620">
    <property type="entry name" value="EamA_dom"/>
</dbReference>
<feature type="transmembrane region" description="Helical" evidence="1">
    <location>
        <begin position="259"/>
        <end position="278"/>
    </location>
</feature>
<dbReference type="Gene3D" id="1.10.3730.20">
    <property type="match status" value="1"/>
</dbReference>
<name>A0A1B0THB9_9BACT</name>
<evidence type="ECO:0000313" key="3">
    <source>
        <dbReference type="EMBL" id="ALL53623.1"/>
    </source>
</evidence>
<dbReference type="Pfam" id="PF00892">
    <property type="entry name" value="EamA"/>
    <property type="match status" value="2"/>
</dbReference>
<feature type="transmembrane region" description="Helical" evidence="1">
    <location>
        <begin position="226"/>
        <end position="247"/>
    </location>
</feature>
<accession>A0A1B0THB9</accession>
<evidence type="ECO:0000256" key="1">
    <source>
        <dbReference type="SAM" id="Phobius"/>
    </source>
</evidence>
<feature type="transmembrane region" description="Helical" evidence="1">
    <location>
        <begin position="30"/>
        <end position="52"/>
    </location>
</feature>
<dbReference type="AlphaFoldDB" id="A0A1B0THB9"/>
<dbReference type="InterPro" id="IPR037185">
    <property type="entry name" value="EmrE-like"/>
</dbReference>
<protein>
    <submittedName>
        <fullName evidence="3">Multidrug transporter</fullName>
    </submittedName>
</protein>
<keyword evidence="1" id="KW-0472">Membrane</keyword>
<dbReference type="EMBL" id="KP401859">
    <property type="protein sequence ID" value="ALL53623.1"/>
    <property type="molecule type" value="Genomic_DNA"/>
</dbReference>
<dbReference type="PANTHER" id="PTHR22911:SF103">
    <property type="entry name" value="BLR2811 PROTEIN"/>
    <property type="match status" value="1"/>
</dbReference>
<organism evidence="3">
    <name type="scientific">uncultured bacterium fosmid I5J7</name>
    <dbReference type="NCBI Taxonomy" id="1701911"/>
    <lineage>
        <taxon>Bacteria</taxon>
        <taxon>environmental samples</taxon>
    </lineage>
</organism>
<feature type="domain" description="EamA" evidence="2">
    <location>
        <begin position="171"/>
        <end position="296"/>
    </location>
</feature>
<keyword evidence="1" id="KW-0812">Transmembrane</keyword>
<feature type="transmembrane region" description="Helical" evidence="1">
    <location>
        <begin position="64"/>
        <end position="82"/>
    </location>
</feature>
<feature type="transmembrane region" description="Helical" evidence="1">
    <location>
        <begin position="94"/>
        <end position="115"/>
    </location>
</feature>
<dbReference type="PANTHER" id="PTHR22911">
    <property type="entry name" value="ACYL-MALONYL CONDENSING ENZYME-RELATED"/>
    <property type="match status" value="1"/>
</dbReference>
<evidence type="ECO:0000259" key="2">
    <source>
        <dbReference type="Pfam" id="PF00892"/>
    </source>
</evidence>
<feature type="domain" description="EamA" evidence="2">
    <location>
        <begin position="30"/>
        <end position="162"/>
    </location>
</feature>
<proteinExistence type="predicted"/>